<proteinExistence type="predicted"/>
<evidence type="ECO:0000256" key="1">
    <source>
        <dbReference type="PROSITE-ProRule" id="PRU00703"/>
    </source>
</evidence>
<keyword evidence="1" id="KW-0129">CBS domain</keyword>
<keyword evidence="5" id="KW-1185">Reference proteome</keyword>
<evidence type="ECO:0000256" key="2">
    <source>
        <dbReference type="SAM" id="Phobius"/>
    </source>
</evidence>
<accession>A0A4U0QES7</accession>
<evidence type="ECO:0000259" key="3">
    <source>
        <dbReference type="PROSITE" id="PS51371"/>
    </source>
</evidence>
<evidence type="ECO:0000313" key="4">
    <source>
        <dbReference type="EMBL" id="TJZ79896.1"/>
    </source>
</evidence>
<dbReference type="InterPro" id="IPR000644">
    <property type="entry name" value="CBS_dom"/>
</dbReference>
<feature type="domain" description="CBS" evidence="3">
    <location>
        <begin position="301"/>
        <end position="357"/>
    </location>
</feature>
<dbReference type="PANTHER" id="PTHR33741">
    <property type="entry name" value="TRANSMEMBRANE PROTEIN DDB_G0269096-RELATED"/>
    <property type="match status" value="1"/>
</dbReference>
<feature type="transmembrane region" description="Helical" evidence="2">
    <location>
        <begin position="99"/>
        <end position="117"/>
    </location>
</feature>
<dbReference type="InterPro" id="IPR058581">
    <property type="entry name" value="TM_HPP"/>
</dbReference>
<dbReference type="PROSITE" id="PS51371">
    <property type="entry name" value="CBS"/>
    <property type="match status" value="2"/>
</dbReference>
<dbReference type="Gene3D" id="3.10.580.10">
    <property type="entry name" value="CBS-domain"/>
    <property type="match status" value="2"/>
</dbReference>
<keyword evidence="2" id="KW-1133">Transmembrane helix</keyword>
<dbReference type="SUPFAM" id="SSF54631">
    <property type="entry name" value="CBS-domain pair"/>
    <property type="match status" value="1"/>
</dbReference>
<sequence length="357" mass="36861">MALRALSPSVASTPLPEAVRAGIGALVGLVIVGLFVLSPAVDSQLGLYMIAPFGASAVLLFAVPNSPLAQPWAAIVGNTVAALIGVAVCLHVADPALRIALAVGFAVTATILCRALHPPAGAVAMTAAMTPDAIAELGYRFALTPVATGTVLLVLIATIYARLTGRHYPMRQVDDLNVNQTADPSPSTRAGLSEAELNSLLERYRQNFNLGAGDLARLVGAAELQAAAQRIGPVTAGTIMSRDLVTVSAGTGAQEVADLFRRHRFTSIPVTGPGRRYLGMIFQIHLIGADMLPEDTARSIMEANVPAASTDTPLGALLALMADGAVDAVPVLTGLALVGVVTRTDLISAFARHSMLK</sequence>
<keyword evidence="2" id="KW-0472">Membrane</keyword>
<dbReference type="Pfam" id="PF04982">
    <property type="entry name" value="TM_HPP"/>
    <property type="match status" value="1"/>
</dbReference>
<dbReference type="InterPro" id="IPR007065">
    <property type="entry name" value="HPP"/>
</dbReference>
<gene>
    <name evidence="4" type="ORF">FA740_17675</name>
</gene>
<keyword evidence="2" id="KW-0812">Transmembrane</keyword>
<dbReference type="AlphaFoldDB" id="A0A4U0QES7"/>
<feature type="domain" description="CBS" evidence="3">
    <location>
        <begin position="240"/>
        <end position="296"/>
    </location>
</feature>
<dbReference type="OrthoDB" id="9811720at2"/>
<dbReference type="InterPro" id="IPR046342">
    <property type="entry name" value="CBS_dom_sf"/>
</dbReference>
<feature type="transmembrane region" description="Helical" evidence="2">
    <location>
        <begin position="18"/>
        <end position="38"/>
    </location>
</feature>
<comment type="caution">
    <text evidence="4">The sequence shown here is derived from an EMBL/GenBank/DDBJ whole genome shotgun (WGS) entry which is preliminary data.</text>
</comment>
<organism evidence="4 5">
    <name type="scientific">Paracoccus hibiscisoli</name>
    <dbReference type="NCBI Taxonomy" id="2023261"/>
    <lineage>
        <taxon>Bacteria</taxon>
        <taxon>Pseudomonadati</taxon>
        <taxon>Pseudomonadota</taxon>
        <taxon>Alphaproteobacteria</taxon>
        <taxon>Rhodobacterales</taxon>
        <taxon>Paracoccaceae</taxon>
        <taxon>Paracoccus</taxon>
    </lineage>
</organism>
<dbReference type="PANTHER" id="PTHR33741:SF5">
    <property type="entry name" value="TRANSMEMBRANE PROTEIN DDB_G0269096-RELATED"/>
    <property type="match status" value="1"/>
</dbReference>
<dbReference type="EMBL" id="SUNH01000040">
    <property type="protein sequence ID" value="TJZ79896.1"/>
    <property type="molecule type" value="Genomic_DNA"/>
</dbReference>
<dbReference type="SMART" id="SM00116">
    <property type="entry name" value="CBS"/>
    <property type="match status" value="2"/>
</dbReference>
<feature type="transmembrane region" description="Helical" evidence="2">
    <location>
        <begin position="69"/>
        <end position="92"/>
    </location>
</feature>
<dbReference type="Proteomes" id="UP000306223">
    <property type="component" value="Unassembled WGS sequence"/>
</dbReference>
<dbReference type="Pfam" id="PF00571">
    <property type="entry name" value="CBS"/>
    <property type="match status" value="2"/>
</dbReference>
<feature type="transmembrane region" description="Helical" evidence="2">
    <location>
        <begin position="137"/>
        <end position="161"/>
    </location>
</feature>
<name>A0A4U0QES7_9RHOB</name>
<evidence type="ECO:0000313" key="5">
    <source>
        <dbReference type="Proteomes" id="UP000306223"/>
    </source>
</evidence>
<feature type="transmembrane region" description="Helical" evidence="2">
    <location>
        <begin position="45"/>
        <end position="63"/>
    </location>
</feature>
<protein>
    <submittedName>
        <fullName evidence="4">CBS domain-containing protein</fullName>
    </submittedName>
</protein>
<reference evidence="4 5" key="1">
    <citation type="submission" date="2019-04" db="EMBL/GenBank/DDBJ databases">
        <authorList>
            <person name="Li J."/>
        </authorList>
    </citation>
    <scope>NUCLEOTIDE SEQUENCE [LARGE SCALE GENOMIC DNA]</scope>
    <source>
        <strain evidence="4 5">CCTCC AB2016182</strain>
    </source>
</reference>